<protein>
    <submittedName>
        <fullName evidence="8">Energy transducer TonB</fullName>
    </submittedName>
</protein>
<accession>A0ABS7BS55</accession>
<feature type="region of interest" description="Disordered" evidence="5">
    <location>
        <begin position="96"/>
        <end position="116"/>
    </location>
</feature>
<reference evidence="8 9" key="1">
    <citation type="submission" date="2021-07" db="EMBL/GenBank/DDBJ databases">
        <title>Sphingomonas sp.</title>
        <authorList>
            <person name="Feng G."/>
            <person name="Li J."/>
            <person name="Pan M."/>
        </authorList>
    </citation>
    <scope>NUCLEOTIDE SEQUENCE [LARGE SCALE GENOMIC DNA]</scope>
    <source>
        <strain evidence="8 9">RRHST34</strain>
    </source>
</reference>
<keyword evidence="6" id="KW-0732">Signal</keyword>
<dbReference type="NCBIfam" id="TIGR01352">
    <property type="entry name" value="tonB_Cterm"/>
    <property type="match status" value="1"/>
</dbReference>
<feature type="signal peptide" evidence="6">
    <location>
        <begin position="1"/>
        <end position="19"/>
    </location>
</feature>
<dbReference type="PROSITE" id="PS52015">
    <property type="entry name" value="TONB_CTD"/>
    <property type="match status" value="1"/>
</dbReference>
<evidence type="ECO:0000313" key="9">
    <source>
        <dbReference type="Proteomes" id="UP000759103"/>
    </source>
</evidence>
<evidence type="ECO:0000256" key="5">
    <source>
        <dbReference type="SAM" id="MobiDB-lite"/>
    </source>
</evidence>
<dbReference type="RefSeq" id="WP_219749862.1">
    <property type="nucleotide sequence ID" value="NZ_JAHXZN010000007.1"/>
</dbReference>
<dbReference type="InterPro" id="IPR037682">
    <property type="entry name" value="TonB_C"/>
</dbReference>
<evidence type="ECO:0000313" key="8">
    <source>
        <dbReference type="EMBL" id="MBW6532442.1"/>
    </source>
</evidence>
<keyword evidence="4" id="KW-0472">Membrane</keyword>
<evidence type="ECO:0000256" key="1">
    <source>
        <dbReference type="ARBA" id="ARBA00004167"/>
    </source>
</evidence>
<evidence type="ECO:0000256" key="6">
    <source>
        <dbReference type="SAM" id="SignalP"/>
    </source>
</evidence>
<dbReference type="SUPFAM" id="SSF74653">
    <property type="entry name" value="TolA/TonB C-terminal domain"/>
    <property type="match status" value="1"/>
</dbReference>
<dbReference type="Gene3D" id="3.30.1150.10">
    <property type="match status" value="1"/>
</dbReference>
<dbReference type="Proteomes" id="UP000759103">
    <property type="component" value="Unassembled WGS sequence"/>
</dbReference>
<keyword evidence="9" id="KW-1185">Reference proteome</keyword>
<evidence type="ECO:0000256" key="2">
    <source>
        <dbReference type="ARBA" id="ARBA00022692"/>
    </source>
</evidence>
<comment type="caution">
    <text evidence="8">The sequence shown here is derived from an EMBL/GenBank/DDBJ whole genome shotgun (WGS) entry which is preliminary data.</text>
</comment>
<keyword evidence="2" id="KW-0812">Transmembrane</keyword>
<feature type="domain" description="TonB C-terminal" evidence="7">
    <location>
        <begin position="23"/>
        <end position="116"/>
    </location>
</feature>
<evidence type="ECO:0000256" key="4">
    <source>
        <dbReference type="ARBA" id="ARBA00023136"/>
    </source>
</evidence>
<evidence type="ECO:0000259" key="7">
    <source>
        <dbReference type="PROSITE" id="PS52015"/>
    </source>
</evidence>
<dbReference type="InterPro" id="IPR006260">
    <property type="entry name" value="TonB/TolA_C"/>
</dbReference>
<keyword evidence="3" id="KW-1133">Transmembrane helix</keyword>
<evidence type="ECO:0000256" key="3">
    <source>
        <dbReference type="ARBA" id="ARBA00022989"/>
    </source>
</evidence>
<dbReference type="EMBL" id="JAHXZN010000007">
    <property type="protein sequence ID" value="MBW6532442.1"/>
    <property type="molecule type" value="Genomic_DNA"/>
</dbReference>
<sequence length="116" mass="12271">MIAAFATLLAAMQAQPASIATPPEVDSRPGRPLGVSPYPAEALRRRQEGTTVLSLHVSAKGRVTSCAVSQSSGAGSLDQAGCTFARTLRYRPARDAKGNAVPAETSFPMHWRLPPR</sequence>
<gene>
    <name evidence="8" type="ORF">KZ820_17005</name>
</gene>
<comment type="subcellular location">
    <subcellularLocation>
        <location evidence="1">Membrane</location>
        <topology evidence="1">Single-pass membrane protein</topology>
    </subcellularLocation>
</comment>
<dbReference type="Pfam" id="PF03544">
    <property type="entry name" value="TonB_C"/>
    <property type="match status" value="1"/>
</dbReference>
<organism evidence="8 9">
    <name type="scientific">Sphingomonas citri</name>
    <dbReference type="NCBI Taxonomy" id="2862499"/>
    <lineage>
        <taxon>Bacteria</taxon>
        <taxon>Pseudomonadati</taxon>
        <taxon>Pseudomonadota</taxon>
        <taxon>Alphaproteobacteria</taxon>
        <taxon>Sphingomonadales</taxon>
        <taxon>Sphingomonadaceae</taxon>
        <taxon>Sphingomonas</taxon>
    </lineage>
</organism>
<feature type="chain" id="PRO_5045837586" evidence="6">
    <location>
        <begin position="20"/>
        <end position="116"/>
    </location>
</feature>
<proteinExistence type="predicted"/>
<feature type="region of interest" description="Disordered" evidence="5">
    <location>
        <begin position="16"/>
        <end position="37"/>
    </location>
</feature>
<name>A0ABS7BS55_9SPHN</name>